<protein>
    <submittedName>
        <fullName evidence="2">Uncharacterized protein</fullName>
    </submittedName>
</protein>
<accession>A0ABD3ICT5</accession>
<dbReference type="AlphaFoldDB" id="A0ABD3ICT5"/>
<gene>
    <name evidence="2" type="ORF">R1sor_019542</name>
</gene>
<dbReference type="EMBL" id="JBJQOH010000001">
    <property type="protein sequence ID" value="KAL3701520.1"/>
    <property type="molecule type" value="Genomic_DNA"/>
</dbReference>
<evidence type="ECO:0000313" key="2">
    <source>
        <dbReference type="EMBL" id="KAL3701520.1"/>
    </source>
</evidence>
<dbReference type="Proteomes" id="UP001633002">
    <property type="component" value="Unassembled WGS sequence"/>
</dbReference>
<feature type="region of interest" description="Disordered" evidence="1">
    <location>
        <begin position="72"/>
        <end position="106"/>
    </location>
</feature>
<feature type="compositionally biased region" description="Low complexity" evidence="1">
    <location>
        <begin position="89"/>
        <end position="103"/>
    </location>
</feature>
<keyword evidence="3" id="KW-1185">Reference proteome</keyword>
<evidence type="ECO:0000313" key="3">
    <source>
        <dbReference type="Proteomes" id="UP001633002"/>
    </source>
</evidence>
<evidence type="ECO:0000256" key="1">
    <source>
        <dbReference type="SAM" id="MobiDB-lite"/>
    </source>
</evidence>
<reference evidence="2 3" key="1">
    <citation type="submission" date="2024-09" db="EMBL/GenBank/DDBJ databases">
        <title>Chromosome-scale assembly of Riccia sorocarpa.</title>
        <authorList>
            <person name="Paukszto L."/>
        </authorList>
    </citation>
    <scope>NUCLEOTIDE SEQUENCE [LARGE SCALE GENOMIC DNA]</scope>
    <source>
        <strain evidence="2">LP-2024</strain>
        <tissue evidence="2">Aerial parts of the thallus</tissue>
    </source>
</reference>
<proteinExistence type="predicted"/>
<sequence length="219" mass="24425">MTGHRRDGAYRPLIYRPENFEKDAVEVRPVITTETKLFKGLNYENFNQYLRKHYVIPGADPLTSRLKVKQNAEPGVNSGTASPKGSAKADAPSPETPATASPDLSGIEKLKADGHEKTTPLEIAVQLVGQVQSSAYFIRPEHFMIRVAEETARLFKRLLGQDVGDSKQWKAFQASPKANNDVQFIVNVYVDLTNAVCTFLENEGLRVVGYPDYVHMVME</sequence>
<comment type="caution">
    <text evidence="2">The sequence shown here is derived from an EMBL/GenBank/DDBJ whole genome shotgun (WGS) entry which is preliminary data.</text>
</comment>
<organism evidence="2 3">
    <name type="scientific">Riccia sorocarpa</name>
    <dbReference type="NCBI Taxonomy" id="122646"/>
    <lineage>
        <taxon>Eukaryota</taxon>
        <taxon>Viridiplantae</taxon>
        <taxon>Streptophyta</taxon>
        <taxon>Embryophyta</taxon>
        <taxon>Marchantiophyta</taxon>
        <taxon>Marchantiopsida</taxon>
        <taxon>Marchantiidae</taxon>
        <taxon>Marchantiales</taxon>
        <taxon>Ricciaceae</taxon>
        <taxon>Riccia</taxon>
    </lineage>
</organism>
<name>A0ABD3ICT5_9MARC</name>